<dbReference type="Pfam" id="PF00480">
    <property type="entry name" value="ROK"/>
    <property type="match status" value="1"/>
</dbReference>
<evidence type="ECO:0000256" key="6">
    <source>
        <dbReference type="ARBA" id="ARBA00022777"/>
    </source>
</evidence>
<keyword evidence="6 14" id="KW-0418">Kinase</keyword>
<evidence type="ECO:0000256" key="8">
    <source>
        <dbReference type="ARBA" id="ARBA00022840"/>
    </source>
</evidence>
<dbReference type="GO" id="GO:0046872">
    <property type="term" value="F:metal ion binding"/>
    <property type="evidence" value="ECO:0007669"/>
    <property type="project" value="UniProtKB-KW"/>
</dbReference>
<proteinExistence type="inferred from homology"/>
<dbReference type="PANTHER" id="PTHR42742">
    <property type="entry name" value="TRANSCRIPTIONAL REPRESSOR MPRA"/>
    <property type="match status" value="1"/>
</dbReference>
<dbReference type="FunFam" id="3.30.420.40:FF:000153">
    <property type="entry name" value="Putative fructokinase"/>
    <property type="match status" value="1"/>
</dbReference>
<evidence type="ECO:0000256" key="3">
    <source>
        <dbReference type="ARBA" id="ARBA00022679"/>
    </source>
</evidence>
<dbReference type="EC" id="2.7.1.4" evidence="11"/>
<dbReference type="InterPro" id="IPR051804">
    <property type="entry name" value="Carb_Metab_Reg_Kinase/Isom"/>
</dbReference>
<keyword evidence="7" id="KW-0862">Zinc</keyword>
<keyword evidence="8" id="KW-0067">ATP-binding</keyword>
<comment type="similarity">
    <text evidence="2">Belongs to the ROK (NagC/XylR) family.</text>
</comment>
<dbReference type="FunFam" id="3.30.420.40:FF:000136">
    <property type="entry name" value="Putative fructokinase"/>
    <property type="match status" value="1"/>
</dbReference>
<dbReference type="EMBL" id="UYIG01000185">
    <property type="protein sequence ID" value="VDG30343.1"/>
    <property type="molecule type" value="Genomic_DNA"/>
</dbReference>
<keyword evidence="4" id="KW-0479">Metal-binding</keyword>
<evidence type="ECO:0000256" key="12">
    <source>
        <dbReference type="ARBA" id="ARBA00048451"/>
    </source>
</evidence>
<dbReference type="OrthoDB" id="9783435at2"/>
<evidence type="ECO:0000313" key="14">
    <source>
        <dbReference type="EMBL" id="VDG30343.1"/>
    </source>
</evidence>
<keyword evidence="9" id="KW-0460">Magnesium</keyword>
<organism evidence="14 15">
    <name type="scientific">Lactiplantibacillus mudanjiangensis</name>
    <dbReference type="NCBI Taxonomy" id="1296538"/>
    <lineage>
        <taxon>Bacteria</taxon>
        <taxon>Bacillati</taxon>
        <taxon>Bacillota</taxon>
        <taxon>Bacilli</taxon>
        <taxon>Lactobacillales</taxon>
        <taxon>Lactobacillaceae</taxon>
        <taxon>Lactiplantibacillus</taxon>
    </lineage>
</organism>
<evidence type="ECO:0000256" key="1">
    <source>
        <dbReference type="ARBA" id="ARBA00001946"/>
    </source>
</evidence>
<dbReference type="AlphaFoldDB" id="A0A660E8H6"/>
<evidence type="ECO:0000256" key="7">
    <source>
        <dbReference type="ARBA" id="ARBA00022833"/>
    </source>
</evidence>
<accession>A0A660E8H6</accession>
<dbReference type="SUPFAM" id="SSF53067">
    <property type="entry name" value="Actin-like ATPase domain"/>
    <property type="match status" value="1"/>
</dbReference>
<sequence length="293" mass="31731">MQLGAIEAGGTKFVCGIGDETGQIIEQIRIPTTTPTETLAGVTAFFKQHPVAAIGIGSFGPIGVNAKHRDFGYITNTPKAGWENFNFLGYIRTHLNIPVYWTTDVNVAAYGEYQLGAGKDIDNLVYFTVGTGIGAGVIYQGKFLRGFNHLEAGHILIKHLPTDHFAGVCPYHADCLEGLASGPALEQRFNAPAAELANRPEVWQLEATYIAQACVNYTLSYSPDRIVIGGGVMHQEQLFPLIREAFTNLLGHYTETPDVMNYIQRIKLNDDAGLTGCLLLANELIATGQTVGS</sequence>
<evidence type="ECO:0000256" key="5">
    <source>
        <dbReference type="ARBA" id="ARBA00022741"/>
    </source>
</evidence>
<comment type="catalytic activity">
    <reaction evidence="12">
        <text>D-fructose + ATP = D-fructose 6-phosphate + ADP + H(+)</text>
        <dbReference type="Rhea" id="RHEA:16125"/>
        <dbReference type="ChEBI" id="CHEBI:15378"/>
        <dbReference type="ChEBI" id="CHEBI:30616"/>
        <dbReference type="ChEBI" id="CHEBI:37721"/>
        <dbReference type="ChEBI" id="CHEBI:61527"/>
        <dbReference type="ChEBI" id="CHEBI:456216"/>
        <dbReference type="EC" id="2.7.1.4"/>
    </reaction>
</comment>
<name>A0A660E8H6_9LACO</name>
<dbReference type="InterPro" id="IPR000600">
    <property type="entry name" value="ROK"/>
</dbReference>
<evidence type="ECO:0000256" key="9">
    <source>
        <dbReference type="ARBA" id="ARBA00022842"/>
    </source>
</evidence>
<dbReference type="PANTHER" id="PTHR42742:SF3">
    <property type="entry name" value="FRUCTOKINASE"/>
    <property type="match status" value="1"/>
</dbReference>
<dbReference type="Proteomes" id="UP000289996">
    <property type="component" value="Unassembled WGS sequence"/>
</dbReference>
<gene>
    <name evidence="14" type="ORF">MUDAN_MDHGFNIF_01894</name>
</gene>
<evidence type="ECO:0000256" key="10">
    <source>
        <dbReference type="ARBA" id="ARBA00023277"/>
    </source>
</evidence>
<evidence type="ECO:0000256" key="13">
    <source>
        <dbReference type="ARBA" id="ARBA00074653"/>
    </source>
</evidence>
<keyword evidence="5" id="KW-0547">Nucleotide-binding</keyword>
<comment type="cofactor">
    <cofactor evidence="1">
        <name>Mg(2+)</name>
        <dbReference type="ChEBI" id="CHEBI:18420"/>
    </cofactor>
</comment>
<evidence type="ECO:0000313" key="15">
    <source>
        <dbReference type="Proteomes" id="UP000289996"/>
    </source>
</evidence>
<dbReference type="GO" id="GO:0008865">
    <property type="term" value="F:fructokinase activity"/>
    <property type="evidence" value="ECO:0007669"/>
    <property type="project" value="UniProtKB-EC"/>
</dbReference>
<keyword evidence="10" id="KW-0119">Carbohydrate metabolism</keyword>
<dbReference type="InterPro" id="IPR043129">
    <property type="entry name" value="ATPase_NBD"/>
</dbReference>
<reference evidence="14 15" key="1">
    <citation type="submission" date="2018-11" db="EMBL/GenBank/DDBJ databases">
        <authorList>
            <person name="Wuyts S."/>
        </authorList>
    </citation>
    <scope>NUCLEOTIDE SEQUENCE [LARGE SCALE GENOMIC DNA]</scope>
    <source>
        <strain evidence="14">Lactobacillus mudanjiangensis AMBF249</strain>
    </source>
</reference>
<evidence type="ECO:0000256" key="4">
    <source>
        <dbReference type="ARBA" id="ARBA00022723"/>
    </source>
</evidence>
<keyword evidence="15" id="KW-1185">Reference proteome</keyword>
<evidence type="ECO:0000256" key="11">
    <source>
        <dbReference type="ARBA" id="ARBA00038887"/>
    </source>
</evidence>
<protein>
    <recommendedName>
        <fullName evidence="13">Fructokinase</fullName>
        <ecNumber evidence="11">2.7.1.4</ecNumber>
    </recommendedName>
</protein>
<dbReference type="GO" id="GO:0005524">
    <property type="term" value="F:ATP binding"/>
    <property type="evidence" value="ECO:0007669"/>
    <property type="project" value="UniProtKB-KW"/>
</dbReference>
<dbReference type="Gene3D" id="3.30.420.40">
    <property type="match status" value="2"/>
</dbReference>
<evidence type="ECO:0000256" key="2">
    <source>
        <dbReference type="ARBA" id="ARBA00006479"/>
    </source>
</evidence>
<dbReference type="RefSeq" id="WP_130845917.1">
    <property type="nucleotide sequence ID" value="NZ_BJDY01000007.1"/>
</dbReference>
<keyword evidence="3" id="KW-0808">Transferase</keyword>
<dbReference type="CDD" id="cd24067">
    <property type="entry name" value="ASKHA_NBD_ROK_BsFRK-like"/>
    <property type="match status" value="1"/>
</dbReference>